<reference evidence="2 3" key="1">
    <citation type="submission" date="2020-12" db="EMBL/GenBank/DDBJ databases">
        <title>Sulforoseuscoccus oceanibium gen. nov., sp. nov., a representative of the phylum Verrucomicrobia with special cytoplasmic membrane, and proposal of Sulforoseuscoccusaceae fam. nov.</title>
        <authorList>
            <person name="Xi F."/>
        </authorList>
    </citation>
    <scope>NUCLEOTIDE SEQUENCE [LARGE SCALE GENOMIC DNA]</scope>
    <source>
        <strain evidence="2 3">T37</strain>
    </source>
</reference>
<dbReference type="EMBL" id="CP066776">
    <property type="protein sequence ID" value="QQL44607.1"/>
    <property type="molecule type" value="Genomic_DNA"/>
</dbReference>
<accession>A0A7T7JBT7</accession>
<sequence length="122" mass="14162">MLPYILRYGYREAREERLNEWTASRERGFLQNLVRRYGLAFIAVAVVSIWREREAGETLINSLKNSGRTLVPFFVAFVSAAYFVWRATEKEWRAWKALKNQNKAEQVGAANRDKAGDCSQDL</sequence>
<feature type="transmembrane region" description="Helical" evidence="1">
    <location>
        <begin position="70"/>
        <end position="88"/>
    </location>
</feature>
<proteinExistence type="predicted"/>
<evidence type="ECO:0000256" key="1">
    <source>
        <dbReference type="SAM" id="Phobius"/>
    </source>
</evidence>
<dbReference type="AlphaFoldDB" id="A0A7T7JBT7"/>
<dbReference type="KEGG" id="soa:G3M56_012050"/>
<protein>
    <submittedName>
        <fullName evidence="2">Uncharacterized protein</fullName>
    </submittedName>
</protein>
<keyword evidence="1" id="KW-0472">Membrane</keyword>
<dbReference type="Proteomes" id="UP000475117">
    <property type="component" value="Chromosome"/>
</dbReference>
<feature type="transmembrane region" description="Helical" evidence="1">
    <location>
        <begin position="33"/>
        <end position="50"/>
    </location>
</feature>
<keyword evidence="1" id="KW-1133">Transmembrane helix</keyword>
<keyword evidence="1" id="KW-0812">Transmembrane</keyword>
<organism evidence="2 3">
    <name type="scientific">Sulfuriroseicoccus oceanibius</name>
    <dbReference type="NCBI Taxonomy" id="2707525"/>
    <lineage>
        <taxon>Bacteria</taxon>
        <taxon>Pseudomonadati</taxon>
        <taxon>Verrucomicrobiota</taxon>
        <taxon>Verrucomicrobiia</taxon>
        <taxon>Verrucomicrobiales</taxon>
        <taxon>Verrucomicrobiaceae</taxon>
        <taxon>Sulfuriroseicoccus</taxon>
    </lineage>
</organism>
<evidence type="ECO:0000313" key="2">
    <source>
        <dbReference type="EMBL" id="QQL44607.1"/>
    </source>
</evidence>
<name>A0A7T7JBT7_9BACT</name>
<evidence type="ECO:0000313" key="3">
    <source>
        <dbReference type="Proteomes" id="UP000475117"/>
    </source>
</evidence>
<keyword evidence="3" id="KW-1185">Reference proteome</keyword>
<gene>
    <name evidence="2" type="ORF">G3M56_012050</name>
</gene>
<dbReference type="RefSeq" id="WP_235203432.1">
    <property type="nucleotide sequence ID" value="NZ_CP066776.1"/>
</dbReference>